<gene>
    <name evidence="1" type="ORF">PCOR1329_LOCUS79738</name>
</gene>
<protein>
    <submittedName>
        <fullName evidence="1">Uncharacterized protein</fullName>
    </submittedName>
</protein>
<comment type="caution">
    <text evidence="1">The sequence shown here is derived from an EMBL/GenBank/DDBJ whole genome shotgun (WGS) entry which is preliminary data.</text>
</comment>
<organism evidence="1 2">
    <name type="scientific">Prorocentrum cordatum</name>
    <dbReference type="NCBI Taxonomy" id="2364126"/>
    <lineage>
        <taxon>Eukaryota</taxon>
        <taxon>Sar</taxon>
        <taxon>Alveolata</taxon>
        <taxon>Dinophyceae</taxon>
        <taxon>Prorocentrales</taxon>
        <taxon>Prorocentraceae</taxon>
        <taxon>Prorocentrum</taxon>
    </lineage>
</organism>
<proteinExistence type="predicted"/>
<reference evidence="1" key="1">
    <citation type="submission" date="2023-10" db="EMBL/GenBank/DDBJ databases">
        <authorList>
            <person name="Chen Y."/>
            <person name="Shah S."/>
            <person name="Dougan E. K."/>
            <person name="Thang M."/>
            <person name="Chan C."/>
        </authorList>
    </citation>
    <scope>NUCLEOTIDE SEQUENCE [LARGE SCALE GENOMIC DNA]</scope>
</reference>
<name>A0ABN9XTP8_9DINO</name>
<feature type="non-terminal residue" evidence="1">
    <location>
        <position position="1"/>
    </location>
</feature>
<sequence>EKIDDESLSRKPTCLKTRDKFGPSRARTRTLAADRLTETRGCTSLREDELAPFQIVVDTMWPWTTRSIENLLTTKLEQ</sequence>
<keyword evidence="2" id="KW-1185">Reference proteome</keyword>
<dbReference type="EMBL" id="CAUYUJ010021224">
    <property type="protein sequence ID" value="CAK0903404.1"/>
    <property type="molecule type" value="Genomic_DNA"/>
</dbReference>
<dbReference type="Proteomes" id="UP001189429">
    <property type="component" value="Unassembled WGS sequence"/>
</dbReference>
<evidence type="ECO:0000313" key="1">
    <source>
        <dbReference type="EMBL" id="CAK0903404.1"/>
    </source>
</evidence>
<evidence type="ECO:0000313" key="2">
    <source>
        <dbReference type="Proteomes" id="UP001189429"/>
    </source>
</evidence>
<accession>A0ABN9XTP8</accession>
<feature type="non-terminal residue" evidence="1">
    <location>
        <position position="78"/>
    </location>
</feature>